<evidence type="ECO:0000313" key="3">
    <source>
        <dbReference type="Proteomes" id="UP001597296"/>
    </source>
</evidence>
<dbReference type="EMBL" id="JBHUIY010000053">
    <property type="protein sequence ID" value="MFD2235549.1"/>
    <property type="molecule type" value="Genomic_DNA"/>
</dbReference>
<keyword evidence="3" id="KW-1185">Reference proteome</keyword>
<dbReference type="PANTHER" id="PTHR24422:SF8">
    <property type="entry name" value="CHEMOTAXIS PROTEIN"/>
    <property type="match status" value="1"/>
</dbReference>
<dbReference type="InterPro" id="IPR029063">
    <property type="entry name" value="SAM-dependent_MTases_sf"/>
</dbReference>
<comment type="caution">
    <text evidence="2">The sequence shown here is derived from an EMBL/GenBank/DDBJ whole genome shotgun (WGS) entry which is preliminary data.</text>
</comment>
<dbReference type="Gene3D" id="3.40.50.150">
    <property type="entry name" value="Vaccinia Virus protein VP39"/>
    <property type="match status" value="1"/>
</dbReference>
<evidence type="ECO:0000259" key="1">
    <source>
        <dbReference type="PROSITE" id="PS50123"/>
    </source>
</evidence>
<gene>
    <name evidence="2" type="ORF">ACFSNB_17240</name>
</gene>
<name>A0ABW5CE46_9PROT</name>
<sequence length="277" mass="30446">MTPDEVAEIEIGLVLEALWARHGYDFRHYARSSLKRRLTALGDAFGQGSISGLIPRLLHQPGFLSEVLASLSVPVTGLFRDPAALAALRHEVMPRLASYPHLSVWLAGCASGEEAYSLAVLLCEEGLLARARIFATDINDRALAQAEEGIYPLARVEAAEADYRAAGGRARLGDHLHVAYGYARFHEALRGRIVFAHHNLVSDGVFCEAHLILCRNVLIYFDSALQGRVLGLFDEALIRDGFLCLGSNESLRAAPEATRFRPFDPAARLFIKKEAVR</sequence>
<reference evidence="3" key="1">
    <citation type="journal article" date="2019" name="Int. J. Syst. Evol. Microbiol.">
        <title>The Global Catalogue of Microorganisms (GCM) 10K type strain sequencing project: providing services to taxonomists for standard genome sequencing and annotation.</title>
        <authorList>
            <consortium name="The Broad Institute Genomics Platform"/>
            <consortium name="The Broad Institute Genome Sequencing Center for Infectious Disease"/>
            <person name="Wu L."/>
            <person name="Ma J."/>
        </authorList>
    </citation>
    <scope>NUCLEOTIDE SEQUENCE [LARGE SCALE GENOMIC DNA]</scope>
    <source>
        <strain evidence="3">KCTC 15012</strain>
    </source>
</reference>
<feature type="domain" description="CheR-type methyltransferase" evidence="1">
    <location>
        <begin position="1"/>
        <end position="273"/>
    </location>
</feature>
<dbReference type="PROSITE" id="PS50123">
    <property type="entry name" value="CHER"/>
    <property type="match status" value="1"/>
</dbReference>
<dbReference type="GO" id="GO:0008168">
    <property type="term" value="F:methyltransferase activity"/>
    <property type="evidence" value="ECO:0007669"/>
    <property type="project" value="UniProtKB-KW"/>
</dbReference>
<dbReference type="SUPFAM" id="SSF53335">
    <property type="entry name" value="S-adenosyl-L-methionine-dependent methyltransferases"/>
    <property type="match status" value="1"/>
</dbReference>
<dbReference type="GO" id="GO:0032259">
    <property type="term" value="P:methylation"/>
    <property type="evidence" value="ECO:0007669"/>
    <property type="project" value="UniProtKB-KW"/>
</dbReference>
<evidence type="ECO:0000313" key="2">
    <source>
        <dbReference type="EMBL" id="MFD2235549.1"/>
    </source>
</evidence>
<dbReference type="InterPro" id="IPR000780">
    <property type="entry name" value="CheR_MeTrfase"/>
</dbReference>
<protein>
    <submittedName>
        <fullName evidence="2">CheR family methyltransferase</fullName>
    </submittedName>
</protein>
<dbReference type="Pfam" id="PF01739">
    <property type="entry name" value="CheR"/>
    <property type="match status" value="1"/>
</dbReference>
<accession>A0ABW5CE46</accession>
<dbReference type="PRINTS" id="PR00996">
    <property type="entry name" value="CHERMTFRASE"/>
</dbReference>
<dbReference type="InterPro" id="IPR050903">
    <property type="entry name" value="Bact_Chemotaxis_MeTrfase"/>
</dbReference>
<dbReference type="Proteomes" id="UP001597296">
    <property type="component" value="Unassembled WGS sequence"/>
</dbReference>
<dbReference type="RefSeq" id="WP_377318833.1">
    <property type="nucleotide sequence ID" value="NZ_JBHUIY010000053.1"/>
</dbReference>
<organism evidence="2 3">
    <name type="scientific">Phaeospirillum tilakii</name>
    <dbReference type="NCBI Taxonomy" id="741673"/>
    <lineage>
        <taxon>Bacteria</taxon>
        <taxon>Pseudomonadati</taxon>
        <taxon>Pseudomonadota</taxon>
        <taxon>Alphaproteobacteria</taxon>
        <taxon>Rhodospirillales</taxon>
        <taxon>Rhodospirillaceae</taxon>
        <taxon>Phaeospirillum</taxon>
    </lineage>
</organism>
<dbReference type="PANTHER" id="PTHR24422">
    <property type="entry name" value="CHEMOTAXIS PROTEIN METHYLTRANSFERASE"/>
    <property type="match status" value="1"/>
</dbReference>
<proteinExistence type="predicted"/>
<keyword evidence="2" id="KW-0489">Methyltransferase</keyword>
<dbReference type="InterPro" id="IPR022642">
    <property type="entry name" value="CheR_C"/>
</dbReference>
<keyword evidence="2" id="KW-0808">Transferase</keyword>
<dbReference type="SMART" id="SM00138">
    <property type="entry name" value="MeTrc"/>
    <property type="match status" value="1"/>
</dbReference>
<dbReference type="SUPFAM" id="SSF47757">
    <property type="entry name" value="Chemotaxis receptor methyltransferase CheR, N-terminal domain"/>
    <property type="match status" value="1"/>
</dbReference>